<evidence type="ECO:0000313" key="2">
    <source>
        <dbReference type="Proteomes" id="UP000606974"/>
    </source>
</evidence>
<reference evidence="1" key="1">
    <citation type="submission" date="2020-02" db="EMBL/GenBank/DDBJ databases">
        <authorList>
            <person name="Palmer J.M."/>
        </authorList>
    </citation>
    <scope>NUCLEOTIDE SEQUENCE</scope>
    <source>
        <strain evidence="1">EPUS1.4</strain>
        <tissue evidence="1">Thallus</tissue>
    </source>
</reference>
<dbReference type="Proteomes" id="UP000606974">
    <property type="component" value="Unassembled WGS sequence"/>
</dbReference>
<gene>
    <name evidence="1" type="ORF">GJ744_012198</name>
</gene>
<dbReference type="EMBL" id="JAACFV010000093">
    <property type="protein sequence ID" value="KAF7506134.1"/>
    <property type="molecule type" value="Genomic_DNA"/>
</dbReference>
<sequence>MAASERSTLVRAKEIAKTDQSPATDLDSREEVAVKLEYHKIDPSLLRDEFDFYDSTCWGGKRIPKVYWCG</sequence>
<dbReference type="AlphaFoldDB" id="A0A8H7AET9"/>
<name>A0A8H7AET9_9EURO</name>
<proteinExistence type="predicted"/>
<accession>A0A8H7AET9</accession>
<evidence type="ECO:0000313" key="1">
    <source>
        <dbReference type="EMBL" id="KAF7506134.1"/>
    </source>
</evidence>
<keyword evidence="2" id="KW-1185">Reference proteome</keyword>
<dbReference type="Gene3D" id="3.30.200.20">
    <property type="entry name" value="Phosphorylase Kinase, domain 1"/>
    <property type="match status" value="1"/>
</dbReference>
<comment type="caution">
    <text evidence="1">The sequence shown here is derived from an EMBL/GenBank/DDBJ whole genome shotgun (WGS) entry which is preliminary data.</text>
</comment>
<organism evidence="1 2">
    <name type="scientific">Endocarpon pusillum</name>
    <dbReference type="NCBI Taxonomy" id="364733"/>
    <lineage>
        <taxon>Eukaryota</taxon>
        <taxon>Fungi</taxon>
        <taxon>Dikarya</taxon>
        <taxon>Ascomycota</taxon>
        <taxon>Pezizomycotina</taxon>
        <taxon>Eurotiomycetes</taxon>
        <taxon>Chaetothyriomycetidae</taxon>
        <taxon>Verrucariales</taxon>
        <taxon>Verrucariaceae</taxon>
        <taxon>Endocarpon</taxon>
    </lineage>
</organism>
<protein>
    <submittedName>
        <fullName evidence="1">Uncharacterized protein</fullName>
    </submittedName>
</protein>